<feature type="compositionally biased region" description="Basic and acidic residues" evidence="1">
    <location>
        <begin position="1"/>
        <end position="11"/>
    </location>
</feature>
<protein>
    <submittedName>
        <fullName evidence="2">Uncharacterized protein</fullName>
    </submittedName>
</protein>
<evidence type="ECO:0000313" key="3">
    <source>
        <dbReference type="Proteomes" id="UP000314294"/>
    </source>
</evidence>
<feature type="region of interest" description="Disordered" evidence="1">
    <location>
        <begin position="1"/>
        <end position="25"/>
    </location>
</feature>
<keyword evidence="3" id="KW-1185">Reference proteome</keyword>
<dbReference type="AlphaFoldDB" id="A0A4Z2FBL8"/>
<comment type="caution">
    <text evidence="2">The sequence shown here is derived from an EMBL/GenBank/DDBJ whole genome shotgun (WGS) entry which is preliminary data.</text>
</comment>
<reference evidence="2 3" key="1">
    <citation type="submission" date="2019-03" db="EMBL/GenBank/DDBJ databases">
        <title>First draft genome of Liparis tanakae, snailfish: a comprehensive survey of snailfish specific genes.</title>
        <authorList>
            <person name="Kim W."/>
            <person name="Song I."/>
            <person name="Jeong J.-H."/>
            <person name="Kim D."/>
            <person name="Kim S."/>
            <person name="Ryu S."/>
            <person name="Song J.Y."/>
            <person name="Lee S.K."/>
        </authorList>
    </citation>
    <scope>NUCLEOTIDE SEQUENCE [LARGE SCALE GENOMIC DNA]</scope>
    <source>
        <tissue evidence="2">Muscle</tissue>
    </source>
</reference>
<gene>
    <name evidence="2" type="ORF">EYF80_051679</name>
</gene>
<dbReference type="Proteomes" id="UP000314294">
    <property type="component" value="Unassembled WGS sequence"/>
</dbReference>
<evidence type="ECO:0000313" key="2">
    <source>
        <dbReference type="EMBL" id="TNN38163.1"/>
    </source>
</evidence>
<evidence type="ECO:0000256" key="1">
    <source>
        <dbReference type="SAM" id="MobiDB-lite"/>
    </source>
</evidence>
<feature type="compositionally biased region" description="Gly residues" evidence="1">
    <location>
        <begin position="96"/>
        <end position="106"/>
    </location>
</feature>
<dbReference type="EMBL" id="SRLO01001399">
    <property type="protein sequence ID" value="TNN38163.1"/>
    <property type="molecule type" value="Genomic_DNA"/>
</dbReference>
<accession>A0A4Z2FBL8</accession>
<proteinExistence type="predicted"/>
<sequence>MESLETSRVEEWAESQQGRGTAERIHQRLQLNLQLHLKLNLPGQQRGPGIRTKDQDQGSGTGIRTWDQDLGSGPGIRTWDQNLGSGPGIRVQDRGSGPGPRGPGGSGRHKMAVPPPAGDRFPGDGGNYGRGCWEFTITG</sequence>
<name>A0A4Z2FBL8_9TELE</name>
<organism evidence="2 3">
    <name type="scientific">Liparis tanakae</name>
    <name type="common">Tanaka's snailfish</name>
    <dbReference type="NCBI Taxonomy" id="230148"/>
    <lineage>
        <taxon>Eukaryota</taxon>
        <taxon>Metazoa</taxon>
        <taxon>Chordata</taxon>
        <taxon>Craniata</taxon>
        <taxon>Vertebrata</taxon>
        <taxon>Euteleostomi</taxon>
        <taxon>Actinopterygii</taxon>
        <taxon>Neopterygii</taxon>
        <taxon>Teleostei</taxon>
        <taxon>Neoteleostei</taxon>
        <taxon>Acanthomorphata</taxon>
        <taxon>Eupercaria</taxon>
        <taxon>Perciformes</taxon>
        <taxon>Cottioidei</taxon>
        <taxon>Cottales</taxon>
        <taxon>Liparidae</taxon>
        <taxon>Liparis</taxon>
    </lineage>
</organism>
<feature type="region of interest" description="Disordered" evidence="1">
    <location>
        <begin position="40"/>
        <end position="128"/>
    </location>
</feature>